<sequence>MLGCKDARNPILSSWYAKRMFSGDKQLVEWWRFSDDNEVITVQVGGDKWSWLSATYSTVAFTFLNLSIVIIGIFIMQPRNLLFTPKDDFDVIKDVGGAVGHGITHESLVVGNVTAKPKKDWPNTSDVWIKFQNIQNLHVTGTGKFIGLGRDWWNSCDPKGLLQNLMQSTLPAARIRIDISLGTIKIQHADQSLKVVSTCKNTNLRFTDNDVSPPVRCTRVPSLAEMPSDDNNNNNNQNQQAS</sequence>
<gene>
    <name evidence="1" type="ORF">L1987_27275</name>
</gene>
<accession>A0ACB9IBM4</accession>
<dbReference type="Proteomes" id="UP001056120">
    <property type="component" value="Linkage Group LG09"/>
</dbReference>
<reference evidence="1 2" key="2">
    <citation type="journal article" date="2022" name="Mol. Ecol. Resour.">
        <title>The genomes of chicory, endive, great burdock and yacon provide insights into Asteraceae paleo-polyploidization history and plant inulin production.</title>
        <authorList>
            <person name="Fan W."/>
            <person name="Wang S."/>
            <person name="Wang H."/>
            <person name="Wang A."/>
            <person name="Jiang F."/>
            <person name="Liu H."/>
            <person name="Zhao H."/>
            <person name="Xu D."/>
            <person name="Zhang Y."/>
        </authorList>
    </citation>
    <scope>NUCLEOTIDE SEQUENCE [LARGE SCALE GENOMIC DNA]</scope>
    <source>
        <strain evidence="2">cv. Yunnan</strain>
        <tissue evidence="1">Leaves</tissue>
    </source>
</reference>
<comment type="caution">
    <text evidence="1">The sequence shown here is derived from an EMBL/GenBank/DDBJ whole genome shotgun (WGS) entry which is preliminary data.</text>
</comment>
<organism evidence="1 2">
    <name type="scientific">Smallanthus sonchifolius</name>
    <dbReference type="NCBI Taxonomy" id="185202"/>
    <lineage>
        <taxon>Eukaryota</taxon>
        <taxon>Viridiplantae</taxon>
        <taxon>Streptophyta</taxon>
        <taxon>Embryophyta</taxon>
        <taxon>Tracheophyta</taxon>
        <taxon>Spermatophyta</taxon>
        <taxon>Magnoliopsida</taxon>
        <taxon>eudicotyledons</taxon>
        <taxon>Gunneridae</taxon>
        <taxon>Pentapetalae</taxon>
        <taxon>asterids</taxon>
        <taxon>campanulids</taxon>
        <taxon>Asterales</taxon>
        <taxon>Asteraceae</taxon>
        <taxon>Asteroideae</taxon>
        <taxon>Heliantheae alliance</taxon>
        <taxon>Millerieae</taxon>
        <taxon>Smallanthus</taxon>
    </lineage>
</organism>
<name>A0ACB9IBM4_9ASTR</name>
<evidence type="ECO:0000313" key="1">
    <source>
        <dbReference type="EMBL" id="KAI3805161.1"/>
    </source>
</evidence>
<dbReference type="EMBL" id="CM042026">
    <property type="protein sequence ID" value="KAI3805161.1"/>
    <property type="molecule type" value="Genomic_DNA"/>
</dbReference>
<evidence type="ECO:0000313" key="2">
    <source>
        <dbReference type="Proteomes" id="UP001056120"/>
    </source>
</evidence>
<protein>
    <submittedName>
        <fullName evidence="1">Uncharacterized protein</fullName>
    </submittedName>
</protein>
<keyword evidence="2" id="KW-1185">Reference proteome</keyword>
<reference evidence="2" key="1">
    <citation type="journal article" date="2022" name="Mol. Ecol. Resour.">
        <title>The genomes of chicory, endive, great burdock and yacon provide insights into Asteraceae palaeo-polyploidization history and plant inulin production.</title>
        <authorList>
            <person name="Fan W."/>
            <person name="Wang S."/>
            <person name="Wang H."/>
            <person name="Wang A."/>
            <person name="Jiang F."/>
            <person name="Liu H."/>
            <person name="Zhao H."/>
            <person name="Xu D."/>
            <person name="Zhang Y."/>
        </authorList>
    </citation>
    <scope>NUCLEOTIDE SEQUENCE [LARGE SCALE GENOMIC DNA]</scope>
    <source>
        <strain evidence="2">cv. Yunnan</strain>
    </source>
</reference>
<proteinExistence type="predicted"/>